<evidence type="ECO:0000256" key="4">
    <source>
        <dbReference type="SAM" id="MobiDB-lite"/>
    </source>
</evidence>
<comment type="subcellular location">
    <subcellularLocation>
        <location evidence="1">Secreted</location>
    </subcellularLocation>
</comment>
<evidence type="ECO:0000256" key="1">
    <source>
        <dbReference type="ARBA" id="ARBA00004613"/>
    </source>
</evidence>
<keyword evidence="2" id="KW-0964">Secreted</keyword>
<keyword evidence="7" id="KW-1185">Reference proteome</keyword>
<evidence type="ECO:0000313" key="6">
    <source>
        <dbReference type="EMBL" id="BDG08065.1"/>
    </source>
</evidence>
<organism evidence="6 7">
    <name type="scientific">Anaeromyxobacter paludicola</name>
    <dbReference type="NCBI Taxonomy" id="2918171"/>
    <lineage>
        <taxon>Bacteria</taxon>
        <taxon>Pseudomonadati</taxon>
        <taxon>Myxococcota</taxon>
        <taxon>Myxococcia</taxon>
        <taxon>Myxococcales</taxon>
        <taxon>Cystobacterineae</taxon>
        <taxon>Anaeromyxobacteraceae</taxon>
        <taxon>Anaeromyxobacter</taxon>
    </lineage>
</organism>
<dbReference type="Pfam" id="PF04674">
    <property type="entry name" value="Phi_1"/>
    <property type="match status" value="1"/>
</dbReference>
<evidence type="ECO:0008006" key="8">
    <source>
        <dbReference type="Google" id="ProtNLM"/>
    </source>
</evidence>
<dbReference type="PANTHER" id="PTHR31279:SF58">
    <property type="entry name" value="PROTEIN EXORDIUM-LIKE 2"/>
    <property type="match status" value="1"/>
</dbReference>
<keyword evidence="3 5" id="KW-0732">Signal</keyword>
<proteinExistence type="predicted"/>
<evidence type="ECO:0000256" key="2">
    <source>
        <dbReference type="ARBA" id="ARBA00022525"/>
    </source>
</evidence>
<gene>
    <name evidence="6" type="ORF">AMPC_11780</name>
</gene>
<protein>
    <recommendedName>
        <fullName evidence="8">Phosphate-induced protein 1 conserved region</fullName>
    </recommendedName>
</protein>
<feature type="chain" id="PRO_5046332836" description="Phosphate-induced protein 1 conserved region" evidence="5">
    <location>
        <begin position="23"/>
        <end position="320"/>
    </location>
</feature>
<accession>A0ABM7X898</accession>
<feature type="region of interest" description="Disordered" evidence="4">
    <location>
        <begin position="20"/>
        <end position="58"/>
    </location>
</feature>
<feature type="signal peptide" evidence="5">
    <location>
        <begin position="1"/>
        <end position="22"/>
    </location>
</feature>
<sequence>MPPLGRASLLLSLLLSPVGASAGQPDPDPAPELRPDGKGAVPRGQSHQGQVPGPASVSGTSANGIGYHGGPVILGQTNVYYIWYGAWTDTAARTILDAFAQGIGGSPYFGINGTYYSLDASGASHPVSNAVALAGESFCTSAASGACWQGASNLSDSAIQAVVAGALASGALKTPDPNGVYFVLTSPEVTKSGFCTSYCGWHTHATLQGLDVKYAFVGDAATQCPSACMEQTIGPNGDAGADGMASVVAHELEEAVTDPDLNAWYDRRGRENADKCAWTFGTTSTAPNGALYNLTLGGREYLIQRNWVNAAGGYCALQYP</sequence>
<evidence type="ECO:0000256" key="3">
    <source>
        <dbReference type="ARBA" id="ARBA00022729"/>
    </source>
</evidence>
<dbReference type="Proteomes" id="UP001162734">
    <property type="component" value="Chromosome"/>
</dbReference>
<dbReference type="PANTHER" id="PTHR31279">
    <property type="entry name" value="PROTEIN EXORDIUM-LIKE 5"/>
    <property type="match status" value="1"/>
</dbReference>
<dbReference type="EMBL" id="AP025592">
    <property type="protein sequence ID" value="BDG08065.1"/>
    <property type="molecule type" value="Genomic_DNA"/>
</dbReference>
<dbReference type="InterPro" id="IPR006766">
    <property type="entry name" value="EXORDIUM-like"/>
</dbReference>
<evidence type="ECO:0000313" key="7">
    <source>
        <dbReference type="Proteomes" id="UP001162734"/>
    </source>
</evidence>
<evidence type="ECO:0000256" key="5">
    <source>
        <dbReference type="SAM" id="SignalP"/>
    </source>
</evidence>
<name>A0ABM7X898_9BACT</name>
<reference evidence="7" key="1">
    <citation type="journal article" date="2022" name="Int. J. Syst. Evol. Microbiol.">
        <title>Anaeromyxobacter oryzae sp. nov., Anaeromyxobacter diazotrophicus sp. nov. and Anaeromyxobacter paludicola sp. nov., isolated from paddy soils.</title>
        <authorList>
            <person name="Itoh H."/>
            <person name="Xu Z."/>
            <person name="Mise K."/>
            <person name="Masuda Y."/>
            <person name="Ushijima N."/>
            <person name="Hayakawa C."/>
            <person name="Shiratori Y."/>
            <person name="Senoo K."/>
        </authorList>
    </citation>
    <scope>NUCLEOTIDE SEQUENCE [LARGE SCALE GENOMIC DNA]</scope>
    <source>
        <strain evidence="7">Red630</strain>
    </source>
</reference>
<dbReference type="RefSeq" id="WP_248345202.1">
    <property type="nucleotide sequence ID" value="NZ_AP025592.1"/>
</dbReference>